<reference evidence="1 2" key="1">
    <citation type="journal article" date="2011" name="Proc. Natl. Acad. Sci. U.S.A.">
        <title>Genome and transcriptome analyses of the mountain pine beetle-fungal symbiont Grosmannia clavigera, a lodgepole pine pathogen.</title>
        <authorList>
            <person name="DiGuistini S."/>
            <person name="Wang Y."/>
            <person name="Liao N.Y."/>
            <person name="Taylor G."/>
            <person name="Tanguay P."/>
            <person name="Feau N."/>
            <person name="Henrissat B."/>
            <person name="Chan S.K."/>
            <person name="Hesse-Orce U."/>
            <person name="Alamouti S.M."/>
            <person name="Tsui C.K.M."/>
            <person name="Docking R.T."/>
            <person name="Levasseur A."/>
            <person name="Haridas S."/>
            <person name="Robertson G."/>
            <person name="Birol I."/>
            <person name="Holt R.A."/>
            <person name="Marra M.A."/>
            <person name="Hamelin R.C."/>
            <person name="Hirst M."/>
            <person name="Jones S.J.M."/>
            <person name="Bohlmann J."/>
            <person name="Breuil C."/>
        </authorList>
    </citation>
    <scope>NUCLEOTIDE SEQUENCE [LARGE SCALE GENOMIC DNA]</scope>
    <source>
        <strain evidence="2">kw1407 / UAMH 11150</strain>
    </source>
</reference>
<organism evidence="2">
    <name type="scientific">Grosmannia clavigera (strain kw1407 / UAMH 11150)</name>
    <name type="common">Blue stain fungus</name>
    <name type="synonym">Graphiocladiella clavigera</name>
    <dbReference type="NCBI Taxonomy" id="655863"/>
    <lineage>
        <taxon>Eukaryota</taxon>
        <taxon>Fungi</taxon>
        <taxon>Dikarya</taxon>
        <taxon>Ascomycota</taxon>
        <taxon>Pezizomycotina</taxon>
        <taxon>Sordariomycetes</taxon>
        <taxon>Sordariomycetidae</taxon>
        <taxon>Ophiostomatales</taxon>
        <taxon>Ophiostomataceae</taxon>
        <taxon>Leptographium</taxon>
    </lineage>
</organism>
<name>F0X7C6_GROCL</name>
<proteinExistence type="predicted"/>
<dbReference type="AlphaFoldDB" id="F0X7C6"/>
<dbReference type="InParanoid" id="F0X7C6"/>
<evidence type="ECO:0000313" key="1">
    <source>
        <dbReference type="EMBL" id="EFX06498.1"/>
    </source>
</evidence>
<keyword evidence="2" id="KW-1185">Reference proteome</keyword>
<dbReference type="HOGENOM" id="CLU_2498082_0_0_1"/>
<dbReference type="GeneID" id="25980294"/>
<dbReference type="Proteomes" id="UP000007796">
    <property type="component" value="Unassembled WGS sequence"/>
</dbReference>
<evidence type="ECO:0000313" key="2">
    <source>
        <dbReference type="Proteomes" id="UP000007796"/>
    </source>
</evidence>
<protein>
    <submittedName>
        <fullName evidence="1">Uncharacterized protein</fullName>
    </submittedName>
</protein>
<dbReference type="RefSeq" id="XP_014175980.1">
    <property type="nucleotide sequence ID" value="XM_014320505.1"/>
</dbReference>
<dbReference type="EMBL" id="GL629729">
    <property type="protein sequence ID" value="EFX06498.1"/>
    <property type="molecule type" value="Genomic_DNA"/>
</dbReference>
<sequence>MVGFAEQDDVSCSVLSVQPHGGNALRYVPENFVPKSTPHVVARVATDSDDRSPRPLPEEKLSTMAVSLISFALPPIRQSALIQRHS</sequence>
<gene>
    <name evidence="1" type="ORF">CMQ_6819</name>
</gene>
<accession>F0X7C6</accession>